<dbReference type="RefSeq" id="WP_168221890.1">
    <property type="nucleotide sequence ID" value="NZ_CP042997.1"/>
</dbReference>
<reference evidence="1 2" key="1">
    <citation type="submission" date="2019-08" db="EMBL/GenBank/DDBJ databases">
        <title>Deep-cultivation of Planctomycetes and their phenomic and genomic characterization uncovers novel biology.</title>
        <authorList>
            <person name="Wiegand S."/>
            <person name="Jogler M."/>
            <person name="Boedeker C."/>
            <person name="Pinto D."/>
            <person name="Vollmers J."/>
            <person name="Rivas-Marin E."/>
            <person name="Kohn T."/>
            <person name="Peeters S.H."/>
            <person name="Heuer A."/>
            <person name="Rast P."/>
            <person name="Oberbeckmann S."/>
            <person name="Bunk B."/>
            <person name="Jeske O."/>
            <person name="Meyerdierks A."/>
            <person name="Storesund J.E."/>
            <person name="Kallscheuer N."/>
            <person name="Luecker S."/>
            <person name="Lage O.M."/>
            <person name="Pohl T."/>
            <person name="Merkel B.J."/>
            <person name="Hornburger P."/>
            <person name="Mueller R.-W."/>
            <person name="Bruemmer F."/>
            <person name="Labrenz M."/>
            <person name="Spormann A.M."/>
            <person name="Op den Camp H."/>
            <person name="Overmann J."/>
            <person name="Amann R."/>
            <person name="Jetten M.S.M."/>
            <person name="Mascher T."/>
            <person name="Medema M.H."/>
            <person name="Devos D.P."/>
            <person name="Kaster A.-K."/>
            <person name="Ovreas L."/>
            <person name="Rohde M."/>
            <person name="Galperin M.Y."/>
            <person name="Jogler C."/>
        </authorList>
    </citation>
    <scope>NUCLEOTIDE SEQUENCE [LARGE SCALE GENOMIC DNA]</scope>
    <source>
        <strain evidence="1 2">OJF2</strain>
    </source>
</reference>
<gene>
    <name evidence="1" type="ORF">OJF2_37150</name>
</gene>
<evidence type="ECO:0000313" key="1">
    <source>
        <dbReference type="EMBL" id="QEH35170.1"/>
    </source>
</evidence>
<dbReference type="InterPro" id="IPR011009">
    <property type="entry name" value="Kinase-like_dom_sf"/>
</dbReference>
<evidence type="ECO:0000313" key="2">
    <source>
        <dbReference type="Proteomes" id="UP000324233"/>
    </source>
</evidence>
<dbReference type="AlphaFoldDB" id="A0A5B9W5C2"/>
<accession>A0A5B9W5C2</accession>
<dbReference type="SUPFAM" id="SSF56112">
    <property type="entry name" value="Protein kinase-like (PK-like)"/>
    <property type="match status" value="1"/>
</dbReference>
<keyword evidence="2" id="KW-1185">Reference proteome</keyword>
<proteinExistence type="predicted"/>
<sequence>MPAQGHAGRGGRAGAVVAGKYALLEPIGEGGMGSVRRHVAVKRIKAPPRS</sequence>
<organism evidence="1 2">
    <name type="scientific">Aquisphaera giovannonii</name>
    <dbReference type="NCBI Taxonomy" id="406548"/>
    <lineage>
        <taxon>Bacteria</taxon>
        <taxon>Pseudomonadati</taxon>
        <taxon>Planctomycetota</taxon>
        <taxon>Planctomycetia</taxon>
        <taxon>Isosphaerales</taxon>
        <taxon>Isosphaeraceae</taxon>
        <taxon>Aquisphaera</taxon>
    </lineage>
</organism>
<dbReference type="KEGG" id="agv:OJF2_37150"/>
<dbReference type="EMBL" id="CP042997">
    <property type="protein sequence ID" value="QEH35170.1"/>
    <property type="molecule type" value="Genomic_DNA"/>
</dbReference>
<dbReference type="Proteomes" id="UP000324233">
    <property type="component" value="Chromosome"/>
</dbReference>
<protein>
    <submittedName>
        <fullName evidence="1">Uncharacterized protein</fullName>
    </submittedName>
</protein>
<name>A0A5B9W5C2_9BACT</name>